<dbReference type="InterPro" id="IPR000719">
    <property type="entry name" value="Prot_kinase_dom"/>
</dbReference>
<dbReference type="Gene3D" id="1.10.510.10">
    <property type="entry name" value="Transferase(Phosphotransferase) domain 1"/>
    <property type="match status" value="1"/>
</dbReference>
<dbReference type="SMART" id="SM00220">
    <property type="entry name" value="S_TKc"/>
    <property type="match status" value="1"/>
</dbReference>
<evidence type="ECO:0000256" key="2">
    <source>
        <dbReference type="ARBA" id="ARBA00022679"/>
    </source>
</evidence>
<keyword evidence="3" id="KW-0547">Nucleotide-binding</keyword>
<evidence type="ECO:0000259" key="6">
    <source>
        <dbReference type="PROSITE" id="PS50011"/>
    </source>
</evidence>
<dbReference type="InterPro" id="IPR011009">
    <property type="entry name" value="Kinase-like_dom_sf"/>
</dbReference>
<dbReference type="PANTHER" id="PTHR24058">
    <property type="entry name" value="DUAL SPECIFICITY PROTEIN KINASE"/>
    <property type="match status" value="1"/>
</dbReference>
<organism evidence="7 8">
    <name type="scientific">Byssothecium circinans</name>
    <dbReference type="NCBI Taxonomy" id="147558"/>
    <lineage>
        <taxon>Eukaryota</taxon>
        <taxon>Fungi</taxon>
        <taxon>Dikarya</taxon>
        <taxon>Ascomycota</taxon>
        <taxon>Pezizomycotina</taxon>
        <taxon>Dothideomycetes</taxon>
        <taxon>Pleosporomycetidae</taxon>
        <taxon>Pleosporales</taxon>
        <taxon>Massarineae</taxon>
        <taxon>Massarinaceae</taxon>
        <taxon>Byssothecium</taxon>
    </lineage>
</organism>
<keyword evidence="2" id="KW-0808">Transferase</keyword>
<dbReference type="Proteomes" id="UP000800035">
    <property type="component" value="Unassembled WGS sequence"/>
</dbReference>
<dbReference type="EMBL" id="ML976977">
    <property type="protein sequence ID" value="KAF1963553.1"/>
    <property type="molecule type" value="Genomic_DNA"/>
</dbReference>
<dbReference type="GO" id="GO:0005524">
    <property type="term" value="F:ATP binding"/>
    <property type="evidence" value="ECO:0007669"/>
    <property type="project" value="UniProtKB-KW"/>
</dbReference>
<dbReference type="Pfam" id="PF00069">
    <property type="entry name" value="Pkinase"/>
    <property type="match status" value="1"/>
</dbReference>
<dbReference type="InterPro" id="IPR050494">
    <property type="entry name" value="Ser_Thr_dual-spec_kinase"/>
</dbReference>
<dbReference type="SUPFAM" id="SSF56112">
    <property type="entry name" value="Protein kinase-like (PK-like)"/>
    <property type="match status" value="1"/>
</dbReference>
<evidence type="ECO:0000313" key="7">
    <source>
        <dbReference type="EMBL" id="KAF1963553.1"/>
    </source>
</evidence>
<evidence type="ECO:0000256" key="4">
    <source>
        <dbReference type="ARBA" id="ARBA00022777"/>
    </source>
</evidence>
<dbReference type="OrthoDB" id="5979581at2759"/>
<reference evidence="7" key="1">
    <citation type="journal article" date="2020" name="Stud. Mycol.">
        <title>101 Dothideomycetes genomes: a test case for predicting lifestyles and emergence of pathogens.</title>
        <authorList>
            <person name="Haridas S."/>
            <person name="Albert R."/>
            <person name="Binder M."/>
            <person name="Bloem J."/>
            <person name="Labutti K."/>
            <person name="Salamov A."/>
            <person name="Andreopoulos B."/>
            <person name="Baker S."/>
            <person name="Barry K."/>
            <person name="Bills G."/>
            <person name="Bluhm B."/>
            <person name="Cannon C."/>
            <person name="Castanera R."/>
            <person name="Culley D."/>
            <person name="Daum C."/>
            <person name="Ezra D."/>
            <person name="Gonzalez J."/>
            <person name="Henrissat B."/>
            <person name="Kuo A."/>
            <person name="Liang C."/>
            <person name="Lipzen A."/>
            <person name="Lutzoni F."/>
            <person name="Magnuson J."/>
            <person name="Mondo S."/>
            <person name="Nolan M."/>
            <person name="Ohm R."/>
            <person name="Pangilinan J."/>
            <person name="Park H.-J."/>
            <person name="Ramirez L."/>
            <person name="Alfaro M."/>
            <person name="Sun H."/>
            <person name="Tritt A."/>
            <person name="Yoshinaga Y."/>
            <person name="Zwiers L.-H."/>
            <person name="Turgeon B."/>
            <person name="Goodwin S."/>
            <person name="Spatafora J."/>
            <person name="Crous P."/>
            <person name="Grigoriev I."/>
        </authorList>
    </citation>
    <scope>NUCLEOTIDE SEQUENCE</scope>
    <source>
        <strain evidence="7">CBS 675.92</strain>
    </source>
</reference>
<dbReference type="AlphaFoldDB" id="A0A6A5UEB7"/>
<protein>
    <submittedName>
        <fullName evidence="7">Kinase-like protein</fullName>
    </submittedName>
</protein>
<keyword evidence="4 7" id="KW-0418">Kinase</keyword>
<keyword evidence="8" id="KW-1185">Reference proteome</keyword>
<gene>
    <name evidence="7" type="ORF">CC80DRAFT_486915</name>
</gene>
<proteinExistence type="predicted"/>
<feature type="domain" description="Protein kinase" evidence="6">
    <location>
        <begin position="1"/>
        <end position="303"/>
    </location>
</feature>
<dbReference type="PROSITE" id="PS50011">
    <property type="entry name" value="PROTEIN_KINASE_DOM"/>
    <property type="match status" value="1"/>
</dbReference>
<evidence type="ECO:0000256" key="5">
    <source>
        <dbReference type="ARBA" id="ARBA00022840"/>
    </source>
</evidence>
<sequence length="307" mass="34453">MEQLKGSSVFKARVLSNSSNRAEWAMVKSAATEDEQMCLKREHYNYGIDQIASSPYIRALHDTVPPIENPNGPLCLVFEWMDHDLRSVPADKFRGDPRLPRIVSRAVLSALQIFKTINAVHSDVSVNNIFVSDIDGHSPIAKLGDLGNLVTDGFAKQRLQSLPCRAPEVWQGLGCRHSSDIWSLGVTLVHRLSPRLLFGPSDKIIEGFTEAWCIAKIIRLVGPLQPTDDQSYKEEFELAEQLAVMDNPHDGTMLINRGTWREELQRLTNPPVSPELLDFIETLLVIDHNKRPTASEALSHPYLRSSK</sequence>
<name>A0A6A5UEB7_9PLEO</name>
<keyword evidence="1" id="KW-0723">Serine/threonine-protein kinase</keyword>
<keyword evidence="5" id="KW-0067">ATP-binding</keyword>
<evidence type="ECO:0000256" key="3">
    <source>
        <dbReference type="ARBA" id="ARBA00022741"/>
    </source>
</evidence>
<accession>A0A6A5UEB7</accession>
<evidence type="ECO:0000313" key="8">
    <source>
        <dbReference type="Proteomes" id="UP000800035"/>
    </source>
</evidence>
<dbReference type="GO" id="GO:0004674">
    <property type="term" value="F:protein serine/threonine kinase activity"/>
    <property type="evidence" value="ECO:0007669"/>
    <property type="project" value="UniProtKB-KW"/>
</dbReference>
<evidence type="ECO:0000256" key="1">
    <source>
        <dbReference type="ARBA" id="ARBA00022527"/>
    </source>
</evidence>